<dbReference type="GO" id="GO:0030130">
    <property type="term" value="C:clathrin coat of trans-Golgi network vesicle"/>
    <property type="evidence" value="ECO:0007669"/>
    <property type="project" value="InterPro"/>
</dbReference>
<dbReference type="Gene3D" id="2.130.10.110">
    <property type="entry name" value="Clathrin heavy-chain terminal domain"/>
    <property type="match status" value="1"/>
</dbReference>
<dbReference type="GO" id="GO:0032051">
    <property type="term" value="F:clathrin light chain binding"/>
    <property type="evidence" value="ECO:0007669"/>
    <property type="project" value="TreeGrafter"/>
</dbReference>
<dbReference type="SUPFAM" id="SSF50989">
    <property type="entry name" value="Clathrin heavy-chain terminal domain"/>
    <property type="match status" value="1"/>
</dbReference>
<dbReference type="InterPro" id="IPR016025">
    <property type="entry name" value="Clathrin_H-chain_N"/>
</dbReference>
<dbReference type="PANTHER" id="PTHR10292:SF34">
    <property type="entry name" value="CLATHRIN HEAVY CHAIN 1-RELATED"/>
    <property type="match status" value="1"/>
</dbReference>
<name>A0AAV5M1L3_9ROSI</name>
<dbReference type="Proteomes" id="UP001054252">
    <property type="component" value="Unassembled WGS sequence"/>
</dbReference>
<reference evidence="1 2" key="1">
    <citation type="journal article" date="2021" name="Commun. Biol.">
        <title>The genome of Shorea leprosula (Dipterocarpaceae) highlights the ecological relevance of drought in aseasonal tropical rainforests.</title>
        <authorList>
            <person name="Ng K.K.S."/>
            <person name="Kobayashi M.J."/>
            <person name="Fawcett J.A."/>
            <person name="Hatakeyama M."/>
            <person name="Paape T."/>
            <person name="Ng C.H."/>
            <person name="Ang C.C."/>
            <person name="Tnah L.H."/>
            <person name="Lee C.T."/>
            <person name="Nishiyama T."/>
            <person name="Sese J."/>
            <person name="O'Brien M.J."/>
            <person name="Copetti D."/>
            <person name="Mohd Noor M.I."/>
            <person name="Ong R.C."/>
            <person name="Putra M."/>
            <person name="Sireger I.Z."/>
            <person name="Indrioko S."/>
            <person name="Kosugi Y."/>
            <person name="Izuno A."/>
            <person name="Isagi Y."/>
            <person name="Lee S.L."/>
            <person name="Shimizu K.K."/>
        </authorList>
    </citation>
    <scope>NUCLEOTIDE SEQUENCE [LARGE SCALE GENOMIC DNA]</scope>
    <source>
        <strain evidence="1">214</strain>
    </source>
</reference>
<sequence>MPNLAKGIMQLFYVDEKHGCDLEAHAASFATFKVPGNENPSTLISFATKSSNAGKIESKLHVIELVAQPGKPSFTEKQADLFFPPDFADDFPVSMQVWM</sequence>
<gene>
    <name evidence="1" type="ORF">SLEP1_g50908</name>
</gene>
<dbReference type="GO" id="GO:0006898">
    <property type="term" value="P:receptor-mediated endocytosis"/>
    <property type="evidence" value="ECO:0007669"/>
    <property type="project" value="TreeGrafter"/>
</dbReference>
<comment type="caution">
    <text evidence="1">The sequence shown here is derived from an EMBL/GenBank/DDBJ whole genome shotgun (WGS) entry which is preliminary data.</text>
</comment>
<dbReference type="GO" id="GO:0071439">
    <property type="term" value="C:clathrin complex"/>
    <property type="evidence" value="ECO:0007669"/>
    <property type="project" value="TreeGrafter"/>
</dbReference>
<dbReference type="PANTHER" id="PTHR10292">
    <property type="entry name" value="CLATHRIN HEAVY CHAIN RELATED"/>
    <property type="match status" value="1"/>
</dbReference>
<proteinExistence type="predicted"/>
<accession>A0AAV5M1L3</accession>
<protein>
    <submittedName>
        <fullName evidence="1">Uncharacterized protein</fullName>
    </submittedName>
</protein>
<evidence type="ECO:0000313" key="2">
    <source>
        <dbReference type="Proteomes" id="UP001054252"/>
    </source>
</evidence>
<dbReference type="GO" id="GO:0005198">
    <property type="term" value="F:structural molecule activity"/>
    <property type="evidence" value="ECO:0007669"/>
    <property type="project" value="InterPro"/>
</dbReference>
<dbReference type="GO" id="GO:0006886">
    <property type="term" value="P:intracellular protein transport"/>
    <property type="evidence" value="ECO:0007669"/>
    <property type="project" value="InterPro"/>
</dbReference>
<dbReference type="GO" id="GO:0009506">
    <property type="term" value="C:plasmodesma"/>
    <property type="evidence" value="ECO:0007669"/>
    <property type="project" value="TreeGrafter"/>
</dbReference>
<dbReference type="AlphaFoldDB" id="A0AAV5M1L3"/>
<evidence type="ECO:0000313" key="1">
    <source>
        <dbReference type="EMBL" id="GKV43645.1"/>
    </source>
</evidence>
<dbReference type="EMBL" id="BPVZ01000171">
    <property type="protein sequence ID" value="GKV43645.1"/>
    <property type="molecule type" value="Genomic_DNA"/>
</dbReference>
<dbReference type="GO" id="GO:0009507">
    <property type="term" value="C:chloroplast"/>
    <property type="evidence" value="ECO:0007669"/>
    <property type="project" value="TreeGrafter"/>
</dbReference>
<keyword evidence="2" id="KW-1185">Reference proteome</keyword>
<organism evidence="1 2">
    <name type="scientific">Rubroshorea leprosula</name>
    <dbReference type="NCBI Taxonomy" id="152421"/>
    <lineage>
        <taxon>Eukaryota</taxon>
        <taxon>Viridiplantae</taxon>
        <taxon>Streptophyta</taxon>
        <taxon>Embryophyta</taxon>
        <taxon>Tracheophyta</taxon>
        <taxon>Spermatophyta</taxon>
        <taxon>Magnoliopsida</taxon>
        <taxon>eudicotyledons</taxon>
        <taxon>Gunneridae</taxon>
        <taxon>Pentapetalae</taxon>
        <taxon>rosids</taxon>
        <taxon>malvids</taxon>
        <taxon>Malvales</taxon>
        <taxon>Dipterocarpaceae</taxon>
        <taxon>Rubroshorea</taxon>
    </lineage>
</organism>
<dbReference type="GO" id="GO:0030132">
    <property type="term" value="C:clathrin coat of coated pit"/>
    <property type="evidence" value="ECO:0007669"/>
    <property type="project" value="InterPro"/>
</dbReference>